<comment type="caution">
    <text evidence="2">The sequence shown here is derived from an EMBL/GenBank/DDBJ whole genome shotgun (WGS) entry which is preliminary data.</text>
</comment>
<feature type="region of interest" description="Disordered" evidence="1">
    <location>
        <begin position="1"/>
        <end position="20"/>
    </location>
</feature>
<keyword evidence="3" id="KW-1185">Reference proteome</keyword>
<accession>A0ABW7YK37</accession>
<sequence length="99" mass="11033">MTDEAFGTPEENESMDESSQLQAGDVVFVFRLDEGPEGEWASPLLLQDAVLAVLRHVDLLPYGERQSPGRDAQTIAEFKSRATLQRPLVRRFGRSDLDG</sequence>
<gene>
    <name evidence="2" type="ORF">ACIBG2_01190</name>
</gene>
<evidence type="ECO:0000313" key="2">
    <source>
        <dbReference type="EMBL" id="MFI6495965.1"/>
    </source>
</evidence>
<dbReference type="EMBL" id="JBITGY010000001">
    <property type="protein sequence ID" value="MFI6495965.1"/>
    <property type="molecule type" value="Genomic_DNA"/>
</dbReference>
<dbReference type="RefSeq" id="WP_397077794.1">
    <property type="nucleotide sequence ID" value="NZ_JBITGY010000001.1"/>
</dbReference>
<evidence type="ECO:0000256" key="1">
    <source>
        <dbReference type="SAM" id="MobiDB-lite"/>
    </source>
</evidence>
<dbReference type="Proteomes" id="UP001612741">
    <property type="component" value="Unassembled WGS sequence"/>
</dbReference>
<proteinExistence type="predicted"/>
<reference evidence="2 3" key="1">
    <citation type="submission" date="2024-10" db="EMBL/GenBank/DDBJ databases">
        <title>The Natural Products Discovery Center: Release of the First 8490 Sequenced Strains for Exploring Actinobacteria Biosynthetic Diversity.</title>
        <authorList>
            <person name="Kalkreuter E."/>
            <person name="Kautsar S.A."/>
            <person name="Yang D."/>
            <person name="Bader C.D."/>
            <person name="Teijaro C.N."/>
            <person name="Fluegel L."/>
            <person name="Davis C.M."/>
            <person name="Simpson J.R."/>
            <person name="Lauterbach L."/>
            <person name="Steele A.D."/>
            <person name="Gui C."/>
            <person name="Meng S."/>
            <person name="Li G."/>
            <person name="Viehrig K."/>
            <person name="Ye F."/>
            <person name="Su P."/>
            <person name="Kiefer A.F."/>
            <person name="Nichols A."/>
            <person name="Cepeda A.J."/>
            <person name="Yan W."/>
            <person name="Fan B."/>
            <person name="Jiang Y."/>
            <person name="Adhikari A."/>
            <person name="Zheng C.-J."/>
            <person name="Schuster L."/>
            <person name="Cowan T.M."/>
            <person name="Smanski M.J."/>
            <person name="Chevrette M.G."/>
            <person name="De Carvalho L.P.S."/>
            <person name="Shen B."/>
        </authorList>
    </citation>
    <scope>NUCLEOTIDE SEQUENCE [LARGE SCALE GENOMIC DNA]</scope>
    <source>
        <strain evidence="2 3">NPDC050545</strain>
    </source>
</reference>
<organism evidence="2 3">
    <name type="scientific">Nonomuraea typhae</name>
    <dbReference type="NCBI Taxonomy" id="2603600"/>
    <lineage>
        <taxon>Bacteria</taxon>
        <taxon>Bacillati</taxon>
        <taxon>Actinomycetota</taxon>
        <taxon>Actinomycetes</taxon>
        <taxon>Streptosporangiales</taxon>
        <taxon>Streptosporangiaceae</taxon>
        <taxon>Nonomuraea</taxon>
    </lineage>
</organism>
<evidence type="ECO:0000313" key="3">
    <source>
        <dbReference type="Proteomes" id="UP001612741"/>
    </source>
</evidence>
<name>A0ABW7YK37_9ACTN</name>
<protein>
    <submittedName>
        <fullName evidence="2">Uncharacterized protein</fullName>
    </submittedName>
</protein>